<dbReference type="InterPro" id="IPR027417">
    <property type="entry name" value="P-loop_NTPase"/>
</dbReference>
<evidence type="ECO:0000313" key="11">
    <source>
        <dbReference type="EMBL" id="CAD7238298.1"/>
    </source>
</evidence>
<dbReference type="UniPathway" id="UPA00053">
    <property type="reaction ID" value="UER00088"/>
</dbReference>
<proteinExistence type="inferred from homology"/>
<dbReference type="PROSITE" id="PS01128">
    <property type="entry name" value="SHIKIMATE_KINASE"/>
    <property type="match status" value="1"/>
</dbReference>
<dbReference type="GO" id="GO:0004765">
    <property type="term" value="F:shikimate kinase activity"/>
    <property type="evidence" value="ECO:0007669"/>
    <property type="project" value="UniProtKB-EC"/>
</dbReference>
<evidence type="ECO:0000256" key="9">
    <source>
        <dbReference type="ARBA" id="ARBA00023141"/>
    </source>
</evidence>
<dbReference type="PANTHER" id="PTHR21087">
    <property type="entry name" value="SHIKIMATE KINASE"/>
    <property type="match status" value="1"/>
</dbReference>
<keyword evidence="8" id="KW-0067">ATP-binding</keyword>
<evidence type="ECO:0000256" key="5">
    <source>
        <dbReference type="ARBA" id="ARBA00022679"/>
    </source>
</evidence>
<keyword evidence="9" id="KW-0057">Aromatic amino acid biosynthesis</keyword>
<dbReference type="InterPro" id="IPR000623">
    <property type="entry name" value="Shikimate_kinase/TSH1"/>
</dbReference>
<dbReference type="EC" id="2.7.1.71" evidence="3"/>
<dbReference type="InterPro" id="IPR031322">
    <property type="entry name" value="Shikimate/glucono_kinase"/>
</dbReference>
<evidence type="ECO:0000256" key="7">
    <source>
        <dbReference type="ARBA" id="ARBA00022777"/>
    </source>
</evidence>
<reference evidence="11" key="1">
    <citation type="submission" date="2020-11" db="EMBL/GenBank/DDBJ databases">
        <authorList>
            <person name="Tran Van P."/>
        </authorList>
    </citation>
    <scope>NUCLEOTIDE SEQUENCE</scope>
</reference>
<accession>A0A7R8ZVQ9</accession>
<dbReference type="SUPFAM" id="SSF52540">
    <property type="entry name" value="P-loop containing nucleoside triphosphate hydrolases"/>
    <property type="match status" value="1"/>
</dbReference>
<protein>
    <recommendedName>
        <fullName evidence="3">shikimate kinase</fullName>
        <ecNumber evidence="3">2.7.1.71</ecNumber>
    </recommendedName>
</protein>
<evidence type="ECO:0000256" key="4">
    <source>
        <dbReference type="ARBA" id="ARBA00022605"/>
    </source>
</evidence>
<keyword evidence="5" id="KW-0808">Transferase</keyword>
<comment type="pathway">
    <text evidence="1">Metabolic intermediate biosynthesis; chorismate biosynthesis; chorismate from D-erythrose 4-phosphate and phosphoenolpyruvate: step 5/7.</text>
</comment>
<sequence length="186" mass="20921">MQRIILIGPMGSGKTTIGKLIAASIGYEFIDSDREIEERTGVSIPTIFDYEGEEGFRDRESHVLDELTQREGIVLATGGGAVLRPQNRTVLSERGFVVYLKVSVRVQLMRTSKDKNRPLLQTENPKKTLTEMAKIRAPLYEETADFSINTDHIRTKALKARIIKAYERDAQIQAKALSRLKTQANT</sequence>
<dbReference type="InterPro" id="IPR023000">
    <property type="entry name" value="Shikimate_kinase_CS"/>
</dbReference>
<dbReference type="CDD" id="cd00464">
    <property type="entry name" value="SK"/>
    <property type="match status" value="1"/>
</dbReference>
<dbReference type="HAMAP" id="MF_00109">
    <property type="entry name" value="Shikimate_kinase"/>
    <property type="match status" value="1"/>
</dbReference>
<name>A0A7R8ZVQ9_9CRUS</name>
<dbReference type="EMBL" id="OB699214">
    <property type="protein sequence ID" value="CAD7238298.1"/>
    <property type="molecule type" value="Genomic_DNA"/>
</dbReference>
<keyword evidence="4" id="KW-0028">Amino-acid biosynthesis</keyword>
<evidence type="ECO:0000256" key="10">
    <source>
        <dbReference type="ARBA" id="ARBA00048567"/>
    </source>
</evidence>
<evidence type="ECO:0000256" key="6">
    <source>
        <dbReference type="ARBA" id="ARBA00022741"/>
    </source>
</evidence>
<dbReference type="GO" id="GO:0009423">
    <property type="term" value="P:chorismate biosynthetic process"/>
    <property type="evidence" value="ECO:0007669"/>
    <property type="project" value="UniProtKB-UniPathway"/>
</dbReference>
<dbReference type="Gene3D" id="3.40.50.300">
    <property type="entry name" value="P-loop containing nucleotide triphosphate hydrolases"/>
    <property type="match status" value="1"/>
</dbReference>
<comment type="similarity">
    <text evidence="2">Belongs to the shikimate kinase family.</text>
</comment>
<dbReference type="GO" id="GO:0005524">
    <property type="term" value="F:ATP binding"/>
    <property type="evidence" value="ECO:0007669"/>
    <property type="project" value="UniProtKB-KW"/>
</dbReference>
<gene>
    <name evidence="11" type="ORF">CTOB1V02_LOCUS16113</name>
</gene>
<dbReference type="PANTHER" id="PTHR21087:SF16">
    <property type="entry name" value="SHIKIMATE KINASE 1, CHLOROPLASTIC"/>
    <property type="match status" value="1"/>
</dbReference>
<keyword evidence="7" id="KW-0418">Kinase</keyword>
<evidence type="ECO:0000256" key="1">
    <source>
        <dbReference type="ARBA" id="ARBA00004842"/>
    </source>
</evidence>
<dbReference type="GO" id="GO:0008652">
    <property type="term" value="P:amino acid biosynthetic process"/>
    <property type="evidence" value="ECO:0007669"/>
    <property type="project" value="UniProtKB-KW"/>
</dbReference>
<dbReference type="NCBIfam" id="NF003456">
    <property type="entry name" value="PRK05057.1"/>
    <property type="match status" value="1"/>
</dbReference>
<keyword evidence="6" id="KW-0547">Nucleotide-binding</keyword>
<dbReference type="GO" id="GO:0005829">
    <property type="term" value="C:cytosol"/>
    <property type="evidence" value="ECO:0007669"/>
    <property type="project" value="TreeGrafter"/>
</dbReference>
<dbReference type="GO" id="GO:0009073">
    <property type="term" value="P:aromatic amino acid family biosynthetic process"/>
    <property type="evidence" value="ECO:0007669"/>
    <property type="project" value="UniProtKB-KW"/>
</dbReference>
<evidence type="ECO:0000256" key="3">
    <source>
        <dbReference type="ARBA" id="ARBA00012154"/>
    </source>
</evidence>
<dbReference type="OrthoDB" id="5203861at2759"/>
<dbReference type="AlphaFoldDB" id="A0A7R8ZVQ9"/>
<comment type="catalytic activity">
    <reaction evidence="10">
        <text>shikimate + ATP = 3-phosphoshikimate + ADP + H(+)</text>
        <dbReference type="Rhea" id="RHEA:13121"/>
        <dbReference type="ChEBI" id="CHEBI:15378"/>
        <dbReference type="ChEBI" id="CHEBI:30616"/>
        <dbReference type="ChEBI" id="CHEBI:36208"/>
        <dbReference type="ChEBI" id="CHEBI:145989"/>
        <dbReference type="ChEBI" id="CHEBI:456216"/>
        <dbReference type="EC" id="2.7.1.71"/>
    </reaction>
</comment>
<dbReference type="PRINTS" id="PR01100">
    <property type="entry name" value="SHIKIMTKNASE"/>
</dbReference>
<organism evidence="11">
    <name type="scientific">Cyprideis torosa</name>
    <dbReference type="NCBI Taxonomy" id="163714"/>
    <lineage>
        <taxon>Eukaryota</taxon>
        <taxon>Metazoa</taxon>
        <taxon>Ecdysozoa</taxon>
        <taxon>Arthropoda</taxon>
        <taxon>Crustacea</taxon>
        <taxon>Oligostraca</taxon>
        <taxon>Ostracoda</taxon>
        <taxon>Podocopa</taxon>
        <taxon>Podocopida</taxon>
        <taxon>Cytherocopina</taxon>
        <taxon>Cytheroidea</taxon>
        <taxon>Cytherideidae</taxon>
        <taxon>Cyprideis</taxon>
    </lineage>
</organism>
<dbReference type="Pfam" id="PF01202">
    <property type="entry name" value="SKI"/>
    <property type="match status" value="1"/>
</dbReference>
<evidence type="ECO:0000256" key="8">
    <source>
        <dbReference type="ARBA" id="ARBA00022840"/>
    </source>
</evidence>
<evidence type="ECO:0000256" key="2">
    <source>
        <dbReference type="ARBA" id="ARBA00006997"/>
    </source>
</evidence>